<proteinExistence type="predicted"/>
<protein>
    <submittedName>
        <fullName evidence="3">Response regulator</fullName>
    </submittedName>
</protein>
<dbReference type="InterPro" id="IPR052048">
    <property type="entry name" value="ST_Response_Regulator"/>
</dbReference>
<dbReference type="OrthoDB" id="9780153at2"/>
<evidence type="ECO:0000313" key="4">
    <source>
        <dbReference type="Proteomes" id="UP000240419"/>
    </source>
</evidence>
<dbReference type="GO" id="GO:0000160">
    <property type="term" value="P:phosphorelay signal transduction system"/>
    <property type="evidence" value="ECO:0007669"/>
    <property type="project" value="InterPro"/>
</dbReference>
<evidence type="ECO:0000313" key="3">
    <source>
        <dbReference type="EMBL" id="PSJ99652.1"/>
    </source>
</evidence>
<dbReference type="SUPFAM" id="SSF52172">
    <property type="entry name" value="CheY-like"/>
    <property type="match status" value="1"/>
</dbReference>
<dbReference type="InterPro" id="IPR001789">
    <property type="entry name" value="Sig_transdc_resp-reg_receiver"/>
</dbReference>
<dbReference type="Gene3D" id="3.40.50.2300">
    <property type="match status" value="1"/>
</dbReference>
<dbReference type="SMART" id="SM00448">
    <property type="entry name" value="REC"/>
    <property type="match status" value="1"/>
</dbReference>
<dbReference type="AlphaFoldDB" id="A0A2P7VKD7"/>
<feature type="domain" description="Response regulatory" evidence="2">
    <location>
        <begin position="6"/>
        <end position="120"/>
    </location>
</feature>
<name>A0A2P7VKD7_9BACL</name>
<evidence type="ECO:0000256" key="1">
    <source>
        <dbReference type="PROSITE-ProRule" id="PRU00169"/>
    </source>
</evidence>
<dbReference type="Proteomes" id="UP000240419">
    <property type="component" value="Unassembled WGS sequence"/>
</dbReference>
<reference evidence="3 4" key="1">
    <citation type="submission" date="2018-03" db="EMBL/GenBank/DDBJ databases">
        <title>Brevisbacillus phylogenomics.</title>
        <authorList>
            <person name="Dunlap C."/>
        </authorList>
    </citation>
    <scope>NUCLEOTIDE SEQUENCE [LARGE SCALE GENOMIC DNA]</scope>
    <source>
        <strain evidence="3 4">NRRL NRS-1210</strain>
    </source>
</reference>
<accession>A0A2P7VKD7</accession>
<dbReference type="RefSeq" id="WP_106837400.1">
    <property type="nucleotide sequence ID" value="NZ_JARMEZ010000014.1"/>
</dbReference>
<organism evidence="3 4">
    <name type="scientific">Brevibacillus fortis</name>
    <dbReference type="NCBI Taxonomy" id="2126352"/>
    <lineage>
        <taxon>Bacteria</taxon>
        <taxon>Bacillati</taxon>
        <taxon>Bacillota</taxon>
        <taxon>Bacilli</taxon>
        <taxon>Bacillales</taxon>
        <taxon>Paenibacillaceae</taxon>
        <taxon>Brevibacillus</taxon>
    </lineage>
</organism>
<gene>
    <name evidence="3" type="ORF">C7R93_02985</name>
</gene>
<sequence>MRQHYRVIIIDDDPITRMDLVEMLQEQGYNVVAEGKNGKEAVRLTQMWNPHLIIMDVKMPIMDGLTATGIIREHSDAAIILLTAYSQKDMVTQAKAKGICAYLVKPVMEEELLPAVEFVLTGKQ</sequence>
<dbReference type="PANTHER" id="PTHR43228">
    <property type="entry name" value="TWO-COMPONENT RESPONSE REGULATOR"/>
    <property type="match status" value="1"/>
</dbReference>
<comment type="caution">
    <text evidence="3">The sequence shown here is derived from an EMBL/GenBank/DDBJ whole genome shotgun (WGS) entry which is preliminary data.</text>
</comment>
<evidence type="ECO:0000259" key="2">
    <source>
        <dbReference type="PROSITE" id="PS50110"/>
    </source>
</evidence>
<keyword evidence="4" id="KW-1185">Reference proteome</keyword>
<dbReference type="EMBL" id="PXZM01000003">
    <property type="protein sequence ID" value="PSJ99652.1"/>
    <property type="molecule type" value="Genomic_DNA"/>
</dbReference>
<dbReference type="InterPro" id="IPR011006">
    <property type="entry name" value="CheY-like_superfamily"/>
</dbReference>
<dbReference type="Pfam" id="PF00072">
    <property type="entry name" value="Response_reg"/>
    <property type="match status" value="1"/>
</dbReference>
<dbReference type="PROSITE" id="PS50110">
    <property type="entry name" value="RESPONSE_REGULATORY"/>
    <property type="match status" value="1"/>
</dbReference>
<feature type="modified residue" description="4-aspartylphosphate" evidence="1">
    <location>
        <position position="56"/>
    </location>
</feature>
<keyword evidence="1" id="KW-0597">Phosphoprotein</keyword>
<dbReference type="PANTHER" id="PTHR43228:SF1">
    <property type="entry name" value="TWO-COMPONENT RESPONSE REGULATOR ARR22"/>
    <property type="match status" value="1"/>
</dbReference>